<dbReference type="InterPro" id="IPR024983">
    <property type="entry name" value="CHAT_dom"/>
</dbReference>
<evidence type="ECO:0000259" key="1">
    <source>
        <dbReference type="Pfam" id="PF12770"/>
    </source>
</evidence>
<organism evidence="2 3">
    <name type="scientific">Mycena rosella</name>
    <name type="common">Pink bonnet</name>
    <name type="synonym">Agaricus rosellus</name>
    <dbReference type="NCBI Taxonomy" id="1033263"/>
    <lineage>
        <taxon>Eukaryota</taxon>
        <taxon>Fungi</taxon>
        <taxon>Dikarya</taxon>
        <taxon>Basidiomycota</taxon>
        <taxon>Agaricomycotina</taxon>
        <taxon>Agaricomycetes</taxon>
        <taxon>Agaricomycetidae</taxon>
        <taxon>Agaricales</taxon>
        <taxon>Marasmiineae</taxon>
        <taxon>Mycenaceae</taxon>
        <taxon>Mycena</taxon>
    </lineage>
</organism>
<protein>
    <submittedName>
        <fullName evidence="2">CHAT domain-containing protein</fullName>
    </submittedName>
</protein>
<evidence type="ECO:0000313" key="3">
    <source>
        <dbReference type="Proteomes" id="UP001221757"/>
    </source>
</evidence>
<evidence type="ECO:0000313" key="2">
    <source>
        <dbReference type="EMBL" id="KAJ7640617.1"/>
    </source>
</evidence>
<comment type="caution">
    <text evidence="2">The sequence shown here is derived from an EMBL/GenBank/DDBJ whole genome shotgun (WGS) entry which is preliminary data.</text>
</comment>
<dbReference type="AlphaFoldDB" id="A0AAD7FVP5"/>
<dbReference type="EMBL" id="JARKIE010000424">
    <property type="protein sequence ID" value="KAJ7640617.1"/>
    <property type="molecule type" value="Genomic_DNA"/>
</dbReference>
<gene>
    <name evidence="2" type="ORF">B0H17DRAFT_1216524</name>
</gene>
<reference evidence="2" key="1">
    <citation type="submission" date="2023-03" db="EMBL/GenBank/DDBJ databases">
        <title>Massive genome expansion in bonnet fungi (Mycena s.s.) driven by repeated elements and novel gene families across ecological guilds.</title>
        <authorList>
            <consortium name="Lawrence Berkeley National Laboratory"/>
            <person name="Harder C.B."/>
            <person name="Miyauchi S."/>
            <person name="Viragh M."/>
            <person name="Kuo A."/>
            <person name="Thoen E."/>
            <person name="Andreopoulos B."/>
            <person name="Lu D."/>
            <person name="Skrede I."/>
            <person name="Drula E."/>
            <person name="Henrissat B."/>
            <person name="Morin E."/>
            <person name="Kohler A."/>
            <person name="Barry K."/>
            <person name="LaButti K."/>
            <person name="Morin E."/>
            <person name="Salamov A."/>
            <person name="Lipzen A."/>
            <person name="Mereny Z."/>
            <person name="Hegedus B."/>
            <person name="Baldrian P."/>
            <person name="Stursova M."/>
            <person name="Weitz H."/>
            <person name="Taylor A."/>
            <person name="Grigoriev I.V."/>
            <person name="Nagy L.G."/>
            <person name="Martin F."/>
            <person name="Kauserud H."/>
        </authorList>
    </citation>
    <scope>NUCLEOTIDE SEQUENCE</scope>
    <source>
        <strain evidence="2">CBHHK067</strain>
    </source>
</reference>
<sequence length="1183" mass="130265">MDKPLESMRLKSIDIKSLVNPHQELPPDIQIFAQLMIDGNILEQTEAMGWEISEESCSLKFECMVPIDAPVFSVAIMRSNPCTRLLGSVEISRGDALVSVEHRSALCLPLGKVNPDGPSLEFSAIFESLTTESSAFDVSIMPIRLGSLNNHIIEACLRHMHRATDGPLQLPFPKLWVLHERILLLSSTNEHRAQFLHILGDICFRRKQDIDALNRAVCAYSDAMRDAPNVAMYRRKLGVALFDRFNRLHNVQDINQSVVVFREALSLTHSDRTPPFNLGNILQSRFEWLGDLDDLEAAISMFKEAILLLPGGHPYGPLGVQNLGNALLLRFERLGDLSDLNEAVWALAEAVRLLPIGHPERATVLKNFGTCLRRRFDQLGDSADLNQSVAVSREAVTLAPTVGERASGLASLGTSLLVRFERLGNLDDLNESIQVSGEAVTMCSSDDVQRKSSYLNGLANSFRRRFQHLGNMNDLDQAILAAKQAITFLPHGHPSRAWRLMGLGNTLRNRFSRLNNLADLNDAISAQEEALILSPDDHSSKVSLLYNLADNLKVRYEELGDNDVYDQMIGLYELAACSNTGFASARFDAAVMWAELQKVHKLQKISSTLDDVSFVLERMTGPYLGPPELPPELGSLVFRFPDDPDRGYLVLPPEILVDSLPAYTAALDLLPELTWLGSSIEDRHHRISPVGEVIRNAAATAIGTHQYGKAIEWLEQGRSIIWGQILELRTSVNTLKEEHPALAEKFVALSSQLDSAAKQDEISGAMCVEQESETQSYHGAAHSWNLLLKQIRALDKFERFLLPKTMSELSLAAKHGPVVILSIEAVKCVALVLVPGLDEKVFLLYMEMPDFRSTDARSLGESLRSLLHGAGRGERLAGQREGKIDSEAEFASILSQLWIQVAKPVLEGLHLNTPSRENLPRIWWCPTGPLTSLPIHAAGLYGEDDIFGSKLSDFVISSYTPSLTALIEGFRERPHSQEGIQLLAVAQPFTEGHSNIPGTGKEVDNIQRLSQATADKIPVIQLVGNDATVESIQHGMKSSSWVHFACHGVQNISEPTKSALLLTGGSRLTLSSIIKMSLPQADFAFLSACQTATGTEALQEESVHLAAGMLLAGYRSVIGTMWAIGDDDAPQVAEDVYKHLFKTSPPDPTRAAEALHLAVGKLRKSSGGKKSFFHWVPFIHLGA</sequence>
<name>A0AAD7FVP5_MYCRO</name>
<proteinExistence type="predicted"/>
<dbReference type="InterPro" id="IPR011990">
    <property type="entry name" value="TPR-like_helical_dom_sf"/>
</dbReference>
<keyword evidence="3" id="KW-1185">Reference proteome</keyword>
<dbReference type="Gene3D" id="1.25.40.10">
    <property type="entry name" value="Tetratricopeptide repeat domain"/>
    <property type="match status" value="2"/>
</dbReference>
<dbReference type="Proteomes" id="UP001221757">
    <property type="component" value="Unassembled WGS sequence"/>
</dbReference>
<feature type="domain" description="CHAT" evidence="1">
    <location>
        <begin position="894"/>
        <end position="1182"/>
    </location>
</feature>
<dbReference type="SUPFAM" id="SSF48452">
    <property type="entry name" value="TPR-like"/>
    <property type="match status" value="1"/>
</dbReference>
<dbReference type="Pfam" id="PF12770">
    <property type="entry name" value="CHAT"/>
    <property type="match status" value="1"/>
</dbReference>
<accession>A0AAD7FVP5</accession>